<reference evidence="1 2" key="1">
    <citation type="submission" date="2021-03" db="EMBL/GenBank/DDBJ databases">
        <title>Genomic Encyclopedia of Type Strains, Phase IV (KMG-IV): sequencing the most valuable type-strain genomes for metagenomic binning, comparative biology and taxonomic classification.</title>
        <authorList>
            <person name="Goeker M."/>
        </authorList>
    </citation>
    <scope>NUCLEOTIDE SEQUENCE [LARGE SCALE GENOMIC DNA]</scope>
    <source>
        <strain evidence="1 2">DSM 14349</strain>
    </source>
</reference>
<accession>A0ABS4FT09</accession>
<evidence type="ECO:0000313" key="2">
    <source>
        <dbReference type="Proteomes" id="UP001519272"/>
    </source>
</evidence>
<evidence type="ECO:0000313" key="1">
    <source>
        <dbReference type="EMBL" id="MBP1905718.1"/>
    </source>
</evidence>
<proteinExistence type="predicted"/>
<dbReference type="EMBL" id="JAGGKG010000010">
    <property type="protein sequence ID" value="MBP1905718.1"/>
    <property type="molecule type" value="Genomic_DNA"/>
</dbReference>
<organism evidence="1 2">
    <name type="scientific">Paenibacillus turicensis</name>
    <dbReference type="NCBI Taxonomy" id="160487"/>
    <lineage>
        <taxon>Bacteria</taxon>
        <taxon>Bacillati</taxon>
        <taxon>Bacillota</taxon>
        <taxon>Bacilli</taxon>
        <taxon>Bacillales</taxon>
        <taxon>Paenibacillaceae</taxon>
        <taxon>Paenibacillus</taxon>
    </lineage>
</organism>
<protein>
    <submittedName>
        <fullName evidence="1">Uncharacterized protein</fullName>
    </submittedName>
</protein>
<gene>
    <name evidence="1" type="ORF">J2Z32_002366</name>
</gene>
<dbReference type="Proteomes" id="UP001519272">
    <property type="component" value="Unassembled WGS sequence"/>
</dbReference>
<comment type="caution">
    <text evidence="1">The sequence shown here is derived from an EMBL/GenBank/DDBJ whole genome shotgun (WGS) entry which is preliminary data.</text>
</comment>
<keyword evidence="2" id="KW-1185">Reference proteome</keyword>
<name>A0ABS4FT09_9BACL</name>
<sequence length="53" mass="6153">MKDIKWEVIDLSILRKGEEDIYSFEIIVVNGLIKFSFMNEGCSVKPLEGEIYL</sequence>